<dbReference type="RefSeq" id="WP_013576222.1">
    <property type="nucleotide sequence ID" value="NC_015061.1"/>
</dbReference>
<dbReference type="AlphaFoldDB" id="A0A0H3FBG8"/>
<accession>A0A0H3FBG8</accession>
<evidence type="ECO:0000313" key="1">
    <source>
        <dbReference type="EMBL" id="ADW74526.1"/>
    </source>
</evidence>
<dbReference type="KEGG" id="rah:Rahaq_2931"/>
<sequence length="208" mass="23156">MELKDVASLRDFVRTRTPTRGTGTCYSAWVLIWYPDGGNVGHASMFIGDILETSPYVSWWPQTEDKKIMFGKYPSRIACMGNTSSTTYRSDARTEGNPPDVIYGLMNLDESAMKTAWYDICHKAGGSSFRTVGKNCANIVGRVINAGLIASPLRARAFGYMQGGFLPCTPKRVGVACNYLRDKDLAIKISLHTKSLNLNPFKRLLRLR</sequence>
<reference evidence="1 2" key="2">
    <citation type="journal article" date="2012" name="J. Bacteriol.">
        <title>Complete Genome Sequence of Rahnella sp. Strain Y9602, a Gammaproteobacterium Isolate from Metal- and Radionuclide-Contaminated Soil.</title>
        <authorList>
            <person name="Martinez R.J."/>
            <person name="Bruce D."/>
            <person name="Detter C."/>
            <person name="Goodwin L.A."/>
            <person name="Han J."/>
            <person name="Han C.S."/>
            <person name="Held B."/>
            <person name="Land M.L."/>
            <person name="Mikhailova N."/>
            <person name="Nolan M."/>
            <person name="Pennacchio L."/>
            <person name="Pitluck S."/>
            <person name="Tapia R."/>
            <person name="Woyke T."/>
            <person name="Sobecky P.A."/>
        </authorList>
    </citation>
    <scope>NUCLEOTIDE SEQUENCE [LARGE SCALE GENOMIC DNA]</scope>
    <source>
        <strain evidence="1 2">Y9602</strain>
    </source>
</reference>
<dbReference type="GeneID" id="95416493"/>
<reference evidence="2" key="1">
    <citation type="submission" date="2011-01" db="EMBL/GenBank/DDBJ databases">
        <title>Complete sequence of chromosome of Rahnella sp. Y9602.</title>
        <authorList>
            <consortium name="US DOE Joint Genome Institute"/>
            <person name="Lucas S."/>
            <person name="Copeland A."/>
            <person name="Lapidus A."/>
            <person name="Cheng J.-F."/>
            <person name="Goodwin L."/>
            <person name="Pitluck S."/>
            <person name="Lu M."/>
            <person name="Detter J.C."/>
            <person name="Han C."/>
            <person name="Tapia R."/>
            <person name="Land M."/>
            <person name="Hauser L."/>
            <person name="Kyrpides N."/>
            <person name="Ivanova N."/>
            <person name="Ovchinnikova G."/>
            <person name="Pagani I."/>
            <person name="Sobecky P.A."/>
            <person name="Martinez R.J."/>
            <person name="Woyke T."/>
        </authorList>
    </citation>
    <scope>NUCLEOTIDE SEQUENCE [LARGE SCALE GENOMIC DNA]</scope>
    <source>
        <strain evidence="2">Y9602</strain>
    </source>
</reference>
<dbReference type="Proteomes" id="UP000007257">
    <property type="component" value="Chromosome"/>
</dbReference>
<evidence type="ECO:0000313" key="2">
    <source>
        <dbReference type="Proteomes" id="UP000007257"/>
    </source>
</evidence>
<dbReference type="eggNOG" id="ENOG5033B6Y">
    <property type="taxonomic scope" value="Bacteria"/>
</dbReference>
<name>A0A0H3FBG8_RAHSY</name>
<organism evidence="1 2">
    <name type="scientific">Rahnella sp. (strain Y9602)</name>
    <dbReference type="NCBI Taxonomy" id="2703885"/>
    <lineage>
        <taxon>Bacteria</taxon>
        <taxon>Pseudomonadati</taxon>
        <taxon>Pseudomonadota</taxon>
        <taxon>Gammaproteobacteria</taxon>
        <taxon>Enterobacterales</taxon>
        <taxon>Yersiniaceae</taxon>
        <taxon>Rahnella</taxon>
    </lineage>
</organism>
<proteinExistence type="predicted"/>
<dbReference type="OrthoDB" id="6936320at2"/>
<dbReference type="EMBL" id="CP002505">
    <property type="protein sequence ID" value="ADW74526.1"/>
    <property type="molecule type" value="Genomic_DNA"/>
</dbReference>
<dbReference type="HOGENOM" id="CLU_1320030_0_0_6"/>
<gene>
    <name evidence="1" type="ordered locus">Rahaq_2931</name>
</gene>
<protein>
    <submittedName>
        <fullName evidence="1">Uncharacterized protein</fullName>
    </submittedName>
</protein>